<evidence type="ECO:0000313" key="4">
    <source>
        <dbReference type="EMBL" id="SPP75073.1"/>
    </source>
</evidence>
<feature type="signal peptide" evidence="2">
    <location>
        <begin position="1"/>
        <end position="23"/>
    </location>
</feature>
<keyword evidence="5" id="KW-1185">Reference proteome</keyword>
<dbReference type="InterPro" id="IPR036179">
    <property type="entry name" value="Ig-like_dom_sf"/>
</dbReference>
<dbReference type="InterPro" id="IPR013783">
    <property type="entry name" value="Ig-like_fold"/>
</dbReference>
<dbReference type="Pfam" id="PF13927">
    <property type="entry name" value="Ig_3"/>
    <property type="match status" value="1"/>
</dbReference>
<dbReference type="Proteomes" id="UP000268350">
    <property type="component" value="Unassembled WGS sequence"/>
</dbReference>
<dbReference type="Gene3D" id="2.60.40.10">
    <property type="entry name" value="Immunoglobulins"/>
    <property type="match status" value="1"/>
</dbReference>
<dbReference type="AlphaFoldDB" id="A0A3B0J5K9"/>
<feature type="region of interest" description="Disordered" evidence="1">
    <location>
        <begin position="41"/>
        <end position="70"/>
    </location>
</feature>
<dbReference type="SMART" id="SM00409">
    <property type="entry name" value="IG"/>
    <property type="match status" value="1"/>
</dbReference>
<dbReference type="STRING" id="7266.A0A3B0J5K9"/>
<dbReference type="EMBL" id="OUUW01000001">
    <property type="protein sequence ID" value="SPP75073.1"/>
    <property type="molecule type" value="Genomic_DNA"/>
</dbReference>
<evidence type="ECO:0000256" key="1">
    <source>
        <dbReference type="SAM" id="MobiDB-lite"/>
    </source>
</evidence>
<accession>A0A3B0J5K9</accession>
<organism evidence="4 5">
    <name type="scientific">Drosophila guanche</name>
    <name type="common">Fruit fly</name>
    <dbReference type="NCBI Taxonomy" id="7266"/>
    <lineage>
        <taxon>Eukaryota</taxon>
        <taxon>Metazoa</taxon>
        <taxon>Ecdysozoa</taxon>
        <taxon>Arthropoda</taxon>
        <taxon>Hexapoda</taxon>
        <taxon>Insecta</taxon>
        <taxon>Pterygota</taxon>
        <taxon>Neoptera</taxon>
        <taxon>Endopterygota</taxon>
        <taxon>Diptera</taxon>
        <taxon>Brachycera</taxon>
        <taxon>Muscomorpha</taxon>
        <taxon>Ephydroidea</taxon>
        <taxon>Drosophilidae</taxon>
        <taxon>Drosophila</taxon>
        <taxon>Sophophora</taxon>
    </lineage>
</organism>
<evidence type="ECO:0000256" key="2">
    <source>
        <dbReference type="SAM" id="SignalP"/>
    </source>
</evidence>
<evidence type="ECO:0000259" key="3">
    <source>
        <dbReference type="PROSITE" id="PS50835"/>
    </source>
</evidence>
<feature type="compositionally biased region" description="Polar residues" evidence="1">
    <location>
        <begin position="47"/>
        <end position="61"/>
    </location>
</feature>
<proteinExistence type="predicted"/>
<dbReference type="InterPro" id="IPR003599">
    <property type="entry name" value="Ig_sub"/>
</dbReference>
<dbReference type="OMA" id="QSILWFF"/>
<reference evidence="5" key="1">
    <citation type="submission" date="2018-01" db="EMBL/GenBank/DDBJ databases">
        <authorList>
            <person name="Alioto T."/>
            <person name="Alioto T."/>
        </authorList>
    </citation>
    <scope>NUCLEOTIDE SEQUENCE [LARGE SCALE GENOMIC DNA]</scope>
</reference>
<evidence type="ECO:0000313" key="5">
    <source>
        <dbReference type="Proteomes" id="UP000268350"/>
    </source>
</evidence>
<gene>
    <name evidence="4" type="ORF">DGUA_6G002800</name>
</gene>
<dbReference type="OrthoDB" id="8019355at2759"/>
<feature type="domain" description="Ig-like" evidence="3">
    <location>
        <begin position="70"/>
        <end position="156"/>
    </location>
</feature>
<sequence length="198" mass="21434">MMSRRALLIAGLLLIVGSSLVFSYPQSGNDDEEMMADDDFEYEQDDQSASSQQTKIQSQIPAKSDGRAPPNRTVTVTGIRGEDVVLKCDLDTTQSILWFFGTNIIANGGTLVQPNFKLDTENYDLTILKASPQDAGDYYCKALPQGSILNTKVVIAEHSLDAIAPESSTSASSSMPSLPFSLLWAVLTGVCLLKIGRH</sequence>
<dbReference type="InterPro" id="IPR007110">
    <property type="entry name" value="Ig-like_dom"/>
</dbReference>
<keyword evidence="2" id="KW-0732">Signal</keyword>
<feature type="chain" id="PRO_5017428147" description="Ig-like domain-containing protein" evidence="2">
    <location>
        <begin position="24"/>
        <end position="198"/>
    </location>
</feature>
<name>A0A3B0J5K9_DROGU</name>
<protein>
    <recommendedName>
        <fullName evidence="3">Ig-like domain-containing protein</fullName>
    </recommendedName>
</protein>
<dbReference type="SUPFAM" id="SSF48726">
    <property type="entry name" value="Immunoglobulin"/>
    <property type="match status" value="1"/>
</dbReference>
<dbReference type="PROSITE" id="PS50835">
    <property type="entry name" value="IG_LIKE"/>
    <property type="match status" value="1"/>
</dbReference>